<name>A0A6G1LB75_9PEZI</name>
<proteinExistence type="predicted"/>
<dbReference type="AlphaFoldDB" id="A0A6G1LB75"/>
<dbReference type="InterPro" id="IPR038213">
    <property type="entry name" value="IFI6/IFI27-like_sf"/>
</dbReference>
<organism evidence="2 3">
    <name type="scientific">Teratosphaeria nubilosa</name>
    <dbReference type="NCBI Taxonomy" id="161662"/>
    <lineage>
        <taxon>Eukaryota</taxon>
        <taxon>Fungi</taxon>
        <taxon>Dikarya</taxon>
        <taxon>Ascomycota</taxon>
        <taxon>Pezizomycotina</taxon>
        <taxon>Dothideomycetes</taxon>
        <taxon>Dothideomycetidae</taxon>
        <taxon>Mycosphaerellales</taxon>
        <taxon>Teratosphaeriaceae</taxon>
        <taxon>Teratosphaeria</taxon>
    </lineage>
</organism>
<feature type="transmembrane region" description="Helical" evidence="1">
    <location>
        <begin position="104"/>
        <end position="126"/>
    </location>
</feature>
<keyword evidence="1" id="KW-0812">Transmembrane</keyword>
<dbReference type="EMBL" id="ML995833">
    <property type="protein sequence ID" value="KAF2769474.1"/>
    <property type="molecule type" value="Genomic_DNA"/>
</dbReference>
<keyword evidence="3" id="KW-1185">Reference proteome</keyword>
<gene>
    <name evidence="2" type="ORF">EJ03DRAFT_351213</name>
</gene>
<evidence type="ECO:0008006" key="4">
    <source>
        <dbReference type="Google" id="ProtNLM"/>
    </source>
</evidence>
<protein>
    <recommendedName>
        <fullName evidence="4">Interferon-induced 6-16</fullName>
    </recommendedName>
</protein>
<reference evidence="2" key="1">
    <citation type="journal article" date="2020" name="Stud. Mycol.">
        <title>101 Dothideomycetes genomes: a test case for predicting lifestyles and emergence of pathogens.</title>
        <authorList>
            <person name="Haridas S."/>
            <person name="Albert R."/>
            <person name="Binder M."/>
            <person name="Bloem J."/>
            <person name="Labutti K."/>
            <person name="Salamov A."/>
            <person name="Andreopoulos B."/>
            <person name="Baker S."/>
            <person name="Barry K."/>
            <person name="Bills G."/>
            <person name="Bluhm B."/>
            <person name="Cannon C."/>
            <person name="Castanera R."/>
            <person name="Culley D."/>
            <person name="Daum C."/>
            <person name="Ezra D."/>
            <person name="Gonzalez J."/>
            <person name="Henrissat B."/>
            <person name="Kuo A."/>
            <person name="Liang C."/>
            <person name="Lipzen A."/>
            <person name="Lutzoni F."/>
            <person name="Magnuson J."/>
            <person name="Mondo S."/>
            <person name="Nolan M."/>
            <person name="Ohm R."/>
            <person name="Pangilinan J."/>
            <person name="Park H.-J."/>
            <person name="Ramirez L."/>
            <person name="Alfaro M."/>
            <person name="Sun H."/>
            <person name="Tritt A."/>
            <person name="Yoshinaga Y."/>
            <person name="Zwiers L.-H."/>
            <person name="Turgeon B."/>
            <person name="Goodwin S."/>
            <person name="Spatafora J."/>
            <person name="Crous P."/>
            <person name="Grigoriev I."/>
        </authorList>
    </citation>
    <scope>NUCLEOTIDE SEQUENCE</scope>
    <source>
        <strain evidence="2">CBS 116005</strain>
    </source>
</reference>
<sequence length="141" mass="14020">MGQAISVVQKAVHSIKKSIADIVTKPVSKNLENVQNYCRRNARQLAIQAGAMTVAILPAIVAGPALAAMGFGAAGPVAGMLAPAWQSVFGTGALFSTLQSAAMGGYGVAAANAVVTSGALGAAAAAEVAKKPKKDDEEAGE</sequence>
<keyword evidence="1" id="KW-0472">Membrane</keyword>
<keyword evidence="1" id="KW-1133">Transmembrane helix</keyword>
<feature type="transmembrane region" description="Helical" evidence="1">
    <location>
        <begin position="49"/>
        <end position="71"/>
    </location>
</feature>
<accession>A0A6G1LB75</accession>
<evidence type="ECO:0000256" key="1">
    <source>
        <dbReference type="SAM" id="Phobius"/>
    </source>
</evidence>
<dbReference type="OrthoDB" id="440424at2759"/>
<evidence type="ECO:0000313" key="2">
    <source>
        <dbReference type="EMBL" id="KAF2769474.1"/>
    </source>
</evidence>
<evidence type="ECO:0000313" key="3">
    <source>
        <dbReference type="Proteomes" id="UP000799436"/>
    </source>
</evidence>
<dbReference type="Gene3D" id="6.10.110.10">
    <property type="match status" value="1"/>
</dbReference>
<dbReference type="Proteomes" id="UP000799436">
    <property type="component" value="Unassembled WGS sequence"/>
</dbReference>